<sequence>MPLPVNKINHHIPSLTTEHCHMVSNKNKAYYRFAQFLLFLCLILIQMTPCTGSHLRRHRRTNDEKPDFVCNVGDSHECVCRRHSGNLDGKSTECTQFLGVPQLQAIKMTLRKVNLTARVHQTNETFQQYIRGRVAYLLSQYCEHQANECFGSVMHMSQENIVILKVTFLPGDRLDLVFVVTKDTNVDILSESVVMDPVKIKYILGAQLGPLSRVLGGVHIDSLQLDTVKRKKPIDNSNRKLITLIGVIAGSFFICYIIAVIKCCRETQAKRRMKRNLVRDEKYGPSYGTCKEKERLLSNDNNNTAVKSGGNEPNAYFNAVNPEVRIEMDTPERPQIDSRAFLRMFACDPSSMPMEASIDFGVETDEPYYHTSSLGGTNSQPTKDEDVMPSVILVSSDTPPIEHEHNNNVESEPVIPIIAMNSPEPPAKIEPKNSIIPNFVPSAAATLLDTSTGFNPFDRPLSRRGSRTSTPEEGEECADDDREDTPQPLGDGDATLKAASESLQQAQTHLDPNKETWSSDSEPDNEVYQRLSESELNKDDDDDDEIEEPETPWKKRNNSSDVDSEVELDTKDDEEEEMLNRHQYEHIH</sequence>
<name>A0A7E4W0P7_PANRE</name>
<keyword evidence="3" id="KW-1185">Reference proteome</keyword>
<feature type="compositionally biased region" description="Basic and acidic residues" evidence="1">
    <location>
        <begin position="578"/>
        <end position="588"/>
    </location>
</feature>
<reference evidence="4" key="2">
    <citation type="submission" date="2020-10" db="UniProtKB">
        <authorList>
            <consortium name="WormBaseParasite"/>
        </authorList>
    </citation>
    <scope>IDENTIFICATION</scope>
</reference>
<proteinExistence type="predicted"/>
<feature type="compositionally biased region" description="Acidic residues" evidence="1">
    <location>
        <begin position="472"/>
        <end position="483"/>
    </location>
</feature>
<feature type="compositionally biased region" description="Acidic residues" evidence="1">
    <location>
        <begin position="562"/>
        <end position="577"/>
    </location>
</feature>
<dbReference type="WBParaSite" id="Pan_g5980.t1">
    <property type="protein sequence ID" value="Pan_g5980.t1"/>
    <property type="gene ID" value="Pan_g5980"/>
</dbReference>
<keyword evidence="2" id="KW-0812">Transmembrane</keyword>
<feature type="compositionally biased region" description="Acidic residues" evidence="1">
    <location>
        <begin position="538"/>
        <end position="550"/>
    </location>
</feature>
<feature type="region of interest" description="Disordered" evidence="1">
    <location>
        <begin position="451"/>
        <end position="588"/>
    </location>
</feature>
<evidence type="ECO:0000313" key="4">
    <source>
        <dbReference type="WBParaSite" id="Pan_g5980.t1"/>
    </source>
</evidence>
<accession>A0A7E4W0P7</accession>
<protein>
    <submittedName>
        <fullName evidence="4">CUB domain-containing protein</fullName>
    </submittedName>
</protein>
<dbReference type="Proteomes" id="UP000492821">
    <property type="component" value="Unassembled WGS sequence"/>
</dbReference>
<evidence type="ECO:0000256" key="1">
    <source>
        <dbReference type="SAM" id="MobiDB-lite"/>
    </source>
</evidence>
<feature type="transmembrane region" description="Helical" evidence="2">
    <location>
        <begin position="29"/>
        <end position="50"/>
    </location>
</feature>
<keyword evidence="2" id="KW-1133">Transmembrane helix</keyword>
<feature type="transmembrane region" description="Helical" evidence="2">
    <location>
        <begin position="241"/>
        <end position="261"/>
    </location>
</feature>
<dbReference type="AlphaFoldDB" id="A0A7E4W0P7"/>
<organism evidence="3 4">
    <name type="scientific">Panagrellus redivivus</name>
    <name type="common">Microworm</name>
    <dbReference type="NCBI Taxonomy" id="6233"/>
    <lineage>
        <taxon>Eukaryota</taxon>
        <taxon>Metazoa</taxon>
        <taxon>Ecdysozoa</taxon>
        <taxon>Nematoda</taxon>
        <taxon>Chromadorea</taxon>
        <taxon>Rhabditida</taxon>
        <taxon>Tylenchina</taxon>
        <taxon>Panagrolaimomorpha</taxon>
        <taxon>Panagrolaimoidea</taxon>
        <taxon>Panagrolaimidae</taxon>
        <taxon>Panagrellus</taxon>
    </lineage>
</organism>
<evidence type="ECO:0000313" key="3">
    <source>
        <dbReference type="Proteomes" id="UP000492821"/>
    </source>
</evidence>
<keyword evidence="2" id="KW-0472">Membrane</keyword>
<reference evidence="3" key="1">
    <citation type="journal article" date="2013" name="Genetics">
        <title>The draft genome and transcriptome of Panagrellus redivivus are shaped by the harsh demands of a free-living lifestyle.</title>
        <authorList>
            <person name="Srinivasan J."/>
            <person name="Dillman A.R."/>
            <person name="Macchietto M.G."/>
            <person name="Heikkinen L."/>
            <person name="Lakso M."/>
            <person name="Fracchia K.M."/>
            <person name="Antoshechkin I."/>
            <person name="Mortazavi A."/>
            <person name="Wong G."/>
            <person name="Sternberg P.W."/>
        </authorList>
    </citation>
    <scope>NUCLEOTIDE SEQUENCE [LARGE SCALE GENOMIC DNA]</scope>
    <source>
        <strain evidence="3">MT8872</strain>
    </source>
</reference>
<feature type="compositionally biased region" description="Polar residues" evidence="1">
    <location>
        <begin position="501"/>
        <end position="520"/>
    </location>
</feature>
<evidence type="ECO:0000256" key="2">
    <source>
        <dbReference type="SAM" id="Phobius"/>
    </source>
</evidence>